<evidence type="ECO:0000313" key="4">
    <source>
        <dbReference type="EMBL" id="CAJ0958175.1"/>
    </source>
</evidence>
<dbReference type="Gene3D" id="3.40.50.410">
    <property type="entry name" value="von Willebrand factor, type A domain"/>
    <property type="match status" value="2"/>
</dbReference>
<dbReference type="Pfam" id="PF01391">
    <property type="entry name" value="Collagen"/>
    <property type="match status" value="1"/>
</dbReference>
<feature type="compositionally biased region" description="Basic and acidic residues" evidence="2">
    <location>
        <begin position="39"/>
        <end position="55"/>
    </location>
</feature>
<organism evidence="4 5">
    <name type="scientific">Ranitomeya imitator</name>
    <name type="common">mimic poison frog</name>
    <dbReference type="NCBI Taxonomy" id="111125"/>
    <lineage>
        <taxon>Eukaryota</taxon>
        <taxon>Metazoa</taxon>
        <taxon>Chordata</taxon>
        <taxon>Craniata</taxon>
        <taxon>Vertebrata</taxon>
        <taxon>Euteleostomi</taxon>
        <taxon>Amphibia</taxon>
        <taxon>Batrachia</taxon>
        <taxon>Anura</taxon>
        <taxon>Neobatrachia</taxon>
        <taxon>Hyloidea</taxon>
        <taxon>Dendrobatidae</taxon>
        <taxon>Dendrobatinae</taxon>
        <taxon>Ranitomeya</taxon>
    </lineage>
</organism>
<name>A0ABN9M4Q9_9NEOB</name>
<evidence type="ECO:0000256" key="2">
    <source>
        <dbReference type="SAM" id="MobiDB-lite"/>
    </source>
</evidence>
<evidence type="ECO:0000256" key="1">
    <source>
        <dbReference type="ARBA" id="ARBA00022889"/>
    </source>
</evidence>
<feature type="domain" description="VWFA" evidence="3">
    <location>
        <begin position="356"/>
        <end position="550"/>
    </location>
</feature>
<dbReference type="Pfam" id="PF00092">
    <property type="entry name" value="VWA"/>
    <property type="match status" value="2"/>
</dbReference>
<feature type="region of interest" description="Disordered" evidence="2">
    <location>
        <begin position="645"/>
        <end position="674"/>
    </location>
</feature>
<feature type="region of interest" description="Disordered" evidence="2">
    <location>
        <begin position="1"/>
        <end position="144"/>
    </location>
</feature>
<keyword evidence="1" id="KW-0130">Cell adhesion</keyword>
<evidence type="ECO:0000313" key="5">
    <source>
        <dbReference type="Proteomes" id="UP001176940"/>
    </source>
</evidence>
<accession>A0ABN9M4Q9</accession>
<dbReference type="PROSITE" id="PS50234">
    <property type="entry name" value="VWFA"/>
    <property type="match status" value="2"/>
</dbReference>
<dbReference type="PANTHER" id="PTHR24020:SF84">
    <property type="entry name" value="VWFA DOMAIN-CONTAINING PROTEIN"/>
    <property type="match status" value="1"/>
</dbReference>
<gene>
    <name evidence="4" type="ORF">RIMI_LOCUS16220400</name>
</gene>
<protein>
    <recommendedName>
        <fullName evidence="3">VWFA domain-containing protein</fullName>
    </recommendedName>
</protein>
<proteinExistence type="predicted"/>
<dbReference type="InterPro" id="IPR002035">
    <property type="entry name" value="VWF_A"/>
</dbReference>
<evidence type="ECO:0000259" key="3">
    <source>
        <dbReference type="PROSITE" id="PS50234"/>
    </source>
</evidence>
<reference evidence="4" key="1">
    <citation type="submission" date="2023-07" db="EMBL/GenBank/DDBJ databases">
        <authorList>
            <person name="Stuckert A."/>
        </authorList>
    </citation>
    <scope>NUCLEOTIDE SEQUENCE</scope>
</reference>
<dbReference type="Proteomes" id="UP001176940">
    <property type="component" value="Unassembled WGS sequence"/>
</dbReference>
<keyword evidence="5" id="KW-1185">Reference proteome</keyword>
<dbReference type="InterPro" id="IPR036465">
    <property type="entry name" value="vWFA_dom_sf"/>
</dbReference>
<feature type="compositionally biased region" description="Basic and acidic residues" evidence="2">
    <location>
        <begin position="131"/>
        <end position="144"/>
    </location>
</feature>
<feature type="non-terminal residue" evidence="4">
    <location>
        <position position="1"/>
    </location>
</feature>
<dbReference type="PANTHER" id="PTHR24020">
    <property type="entry name" value="COLLAGEN ALPHA"/>
    <property type="match status" value="1"/>
</dbReference>
<dbReference type="InterPro" id="IPR050525">
    <property type="entry name" value="ECM_Assembly_Org"/>
</dbReference>
<dbReference type="InterPro" id="IPR008160">
    <property type="entry name" value="Collagen"/>
</dbReference>
<feature type="domain" description="VWFA" evidence="3">
    <location>
        <begin position="152"/>
        <end position="296"/>
    </location>
</feature>
<dbReference type="EMBL" id="CAUEEQ010044909">
    <property type="protein sequence ID" value="CAJ0958175.1"/>
    <property type="molecule type" value="Genomic_DNA"/>
</dbReference>
<feature type="compositionally biased region" description="Basic and acidic residues" evidence="2">
    <location>
        <begin position="655"/>
        <end position="674"/>
    </location>
</feature>
<sequence length="674" mass="74601">DKVLSNEGDYQSKLNFKGNLSPRKSRGRAKYACAGAVAEDQKRTSCNEDGRRRSGPETPIRPDQQRDRPWGEPGDSGEKGNPGEEGRRGFMGETGKNAVGAPGRKGIKGPQGRQGIIGFKGEEGEPGVVGERGKNGEKGQREKNSCPVYPTELVFALDMSSDVKPLVFNRIINIVTYIMTNVTVRGGNCPVGARVAVMSYNKHTNYLVRFSDFQNKDKLLNAIKNISLESSNKGRDLGSCMRFVSRNVFKRSLQGATVRRIAVFFSNGRTEDPAAISTAAMEYNAFGIIPAVIAFSPAPVIKRAFSIDDSGTLIELTAKQFEPQVQPLLTCTLCYDRCKPDALCGKSNSALMKPMDVGFLLDSSYNMNLNEYEAARSFISTVIDALDIPKTGARVAMVSSAPPGFSAGNQGKPYLEFDFSTNSNTKRMKRHLQENTHRLQDPPVFGDSLKWMLENIMAKTSDLKKNKAIIMILSGETSEWDKETLKEASLEAKCKGFALFVVLIGKTYNNTELKELPSSPTEHHLLELSEVHKTNFEYATRFTRAFLNSVKWRPRTPLLKPDQCKQLQETNDLTLGHSEVLSTSSFLDCGLSPCMFQVGQEEMLFSDAQNLEQPLSQEDHVGECQILSKEVDNHETQLTISHVVVKSPSQEDQSDAMKDKLMDDEVTDPTKKLA</sequence>
<dbReference type="CDD" id="cd01450">
    <property type="entry name" value="vWFA_subfamily_ECM"/>
    <property type="match status" value="2"/>
</dbReference>
<comment type="caution">
    <text evidence="4">The sequence shown here is derived from an EMBL/GenBank/DDBJ whole genome shotgun (WGS) entry which is preliminary data.</text>
</comment>
<dbReference type="SUPFAM" id="SSF53300">
    <property type="entry name" value="vWA-like"/>
    <property type="match status" value="2"/>
</dbReference>
<dbReference type="SMART" id="SM00327">
    <property type="entry name" value="VWA"/>
    <property type="match status" value="2"/>
</dbReference>
<feature type="compositionally biased region" description="Basic and acidic residues" evidence="2">
    <location>
        <begin position="63"/>
        <end position="90"/>
    </location>
</feature>